<evidence type="ECO:0000313" key="1">
    <source>
        <dbReference type="EMBL" id="KAK3091053.1"/>
    </source>
</evidence>
<reference evidence="1" key="1">
    <citation type="submission" date="2019-08" db="EMBL/GenBank/DDBJ databases">
        <title>The improved chromosome-level genome for the pearl oyster Pinctada fucata martensii using PacBio sequencing and Hi-C.</title>
        <authorList>
            <person name="Zheng Z."/>
        </authorList>
    </citation>
    <scope>NUCLEOTIDE SEQUENCE</scope>
    <source>
        <strain evidence="1">ZZ-2019</strain>
        <tissue evidence="1">Adductor muscle</tissue>
    </source>
</reference>
<comment type="caution">
    <text evidence="1">The sequence shown here is derived from an EMBL/GenBank/DDBJ whole genome shotgun (WGS) entry which is preliminary data.</text>
</comment>
<organism evidence="1 2">
    <name type="scientific">Pinctada imbricata</name>
    <name type="common">Atlantic pearl-oyster</name>
    <name type="synonym">Pinctada martensii</name>
    <dbReference type="NCBI Taxonomy" id="66713"/>
    <lineage>
        <taxon>Eukaryota</taxon>
        <taxon>Metazoa</taxon>
        <taxon>Spiralia</taxon>
        <taxon>Lophotrochozoa</taxon>
        <taxon>Mollusca</taxon>
        <taxon>Bivalvia</taxon>
        <taxon>Autobranchia</taxon>
        <taxon>Pteriomorphia</taxon>
        <taxon>Pterioida</taxon>
        <taxon>Pterioidea</taxon>
        <taxon>Pteriidae</taxon>
        <taxon>Pinctada</taxon>
    </lineage>
</organism>
<proteinExistence type="predicted"/>
<name>A0AA88XSS8_PINIB</name>
<dbReference type="AlphaFoldDB" id="A0AA88XSS8"/>
<sequence>MWRSAASNKRTLLLYEGDSVVVEFCFSSVVRLHILNVRYSNDGDADDFTLMIDNNVLGKVSSSSLTRWGHAWNDFRDSGPLGESMIVHSGNHKLIMSVTNSDNYGVEVDSVDFDLTAVPSDEIYFCKHGVRQETVFHDIYPPVLNRDRVGRHRLEGVVRPFECLEKSNVEVCVVSTQYKGMTLEATSEWLNKTGYGEKWRDYLVDETLCDSPYQTVWQIGQRDGSNREFGKEGVSDILMTFSVRNLIANSFLFPRSVTSTFIQFNFPFKRSSVDFKKAYFSFGIVSPTNVVVSLRMLDIPMPKHSMRVSSDFPTATWEIPLDKLSTIGDNRLLLTFSDFSSPILVDYVRLYLEKAETKKINIAIDRTKFFELYGKASFSGSNGPAMAVSTERAPIFEKFSEISLMARKGSKIGYRKVLTLVADGRFFLYTIAEALPLEQIHPNSISRVSGLDLRPHGNGAYIRRVDFHLTDQWVNFTFSDDSKAAFQFSVVGDVTKLILQEISLASTADQERFACYFSKQKNEQLSGLKGVTVDRNKLFTVNGEWVIMNGTHFHFDHENAFWYKQAGSDYVIRFPN</sequence>
<evidence type="ECO:0000313" key="2">
    <source>
        <dbReference type="Proteomes" id="UP001186944"/>
    </source>
</evidence>
<dbReference type="EMBL" id="VSWD01000010">
    <property type="protein sequence ID" value="KAK3091053.1"/>
    <property type="molecule type" value="Genomic_DNA"/>
</dbReference>
<keyword evidence="2" id="KW-1185">Reference proteome</keyword>
<dbReference type="Proteomes" id="UP001186944">
    <property type="component" value="Unassembled WGS sequence"/>
</dbReference>
<protein>
    <submittedName>
        <fullName evidence="1">Uncharacterized protein</fullName>
    </submittedName>
</protein>
<gene>
    <name evidence="1" type="ORF">FSP39_016787</name>
</gene>
<accession>A0AA88XSS8</accession>